<reference evidence="2 3" key="1">
    <citation type="submission" date="2014-09" db="EMBL/GenBank/DDBJ databases">
        <title>Sporocytophaga myxococcoides PG-01 genome sequencing.</title>
        <authorList>
            <person name="Liu L."/>
            <person name="Gao P.J."/>
            <person name="Chen G.J."/>
            <person name="Wang L.S."/>
        </authorList>
    </citation>
    <scope>NUCLEOTIDE SEQUENCE [LARGE SCALE GENOMIC DNA]</scope>
    <source>
        <strain evidence="2 3">PG-01</strain>
    </source>
</reference>
<keyword evidence="3" id="KW-1185">Reference proteome</keyword>
<dbReference type="InterPro" id="IPR025665">
    <property type="entry name" value="Beta-barrel_OMP_2"/>
</dbReference>
<dbReference type="STRING" id="153721.MYP_1131"/>
<evidence type="ECO:0000259" key="1">
    <source>
        <dbReference type="Pfam" id="PF13568"/>
    </source>
</evidence>
<proteinExistence type="predicted"/>
<dbReference type="Pfam" id="PF13568">
    <property type="entry name" value="OMP_b-brl_2"/>
    <property type="match status" value="1"/>
</dbReference>
<dbReference type="SUPFAM" id="SSF56925">
    <property type="entry name" value="OMPA-like"/>
    <property type="match status" value="1"/>
</dbReference>
<dbReference type="InterPro" id="IPR011250">
    <property type="entry name" value="OMP/PagP_B-barrel"/>
</dbReference>
<evidence type="ECO:0000313" key="2">
    <source>
        <dbReference type="EMBL" id="GAL83903.1"/>
    </source>
</evidence>
<dbReference type="OrthoDB" id="947434at2"/>
<gene>
    <name evidence="2" type="ORF">MYP_1131</name>
</gene>
<dbReference type="RefSeq" id="WP_045459638.1">
    <property type="nucleotide sequence ID" value="NZ_BBLT01000002.1"/>
</dbReference>
<dbReference type="Proteomes" id="UP000030185">
    <property type="component" value="Unassembled WGS sequence"/>
</dbReference>
<dbReference type="EMBL" id="BBLT01000002">
    <property type="protein sequence ID" value="GAL83903.1"/>
    <property type="molecule type" value="Genomic_DNA"/>
</dbReference>
<comment type="caution">
    <text evidence="2">The sequence shown here is derived from an EMBL/GenBank/DDBJ whole genome shotgun (WGS) entry which is preliminary data.</text>
</comment>
<protein>
    <recommendedName>
        <fullName evidence="1">Outer membrane protein beta-barrel domain-containing protein</fullName>
    </recommendedName>
</protein>
<accession>A0A098LCP5</accession>
<organism evidence="2 3">
    <name type="scientific">Sporocytophaga myxococcoides</name>
    <dbReference type="NCBI Taxonomy" id="153721"/>
    <lineage>
        <taxon>Bacteria</taxon>
        <taxon>Pseudomonadati</taxon>
        <taxon>Bacteroidota</taxon>
        <taxon>Cytophagia</taxon>
        <taxon>Cytophagales</taxon>
        <taxon>Cytophagaceae</taxon>
        <taxon>Sporocytophaga</taxon>
    </lineage>
</organism>
<sequence length="230" mass="25902">MKQSIVFLLFAFFFNSTICKSQDDRKGLYVGVLGSIDYAGLHVNGGDEGFRTAWNDLSKPRVGYTTGVIVLDRISNLFALEYGLLYSKKGFRTEMEVWTIEPDPLFPNGGKLKTTYDFHYLEVPVKANFYLLQKKLQLYISAGASANILMESGNSVKLQTKDIYTNTSDDYKPLGVNLLASVGLEIPMLSKTTIRVEPIFRRSLSKVNKSGDVKWYVYNPGLNLGVFYKL</sequence>
<dbReference type="AlphaFoldDB" id="A0A098LCP5"/>
<evidence type="ECO:0000313" key="3">
    <source>
        <dbReference type="Proteomes" id="UP000030185"/>
    </source>
</evidence>
<name>A0A098LCP5_9BACT</name>
<feature type="domain" description="Outer membrane protein beta-barrel" evidence="1">
    <location>
        <begin position="21"/>
        <end position="187"/>
    </location>
</feature>